<dbReference type="PANTHER" id="PTHR33164:SF57">
    <property type="entry name" value="MARR-FAMILY TRANSCRIPTIONAL REGULATOR"/>
    <property type="match status" value="1"/>
</dbReference>
<comment type="caution">
    <text evidence="3">The sequence shown here is derived from an EMBL/GenBank/DDBJ whole genome shotgun (WGS) entry which is preliminary data.</text>
</comment>
<dbReference type="InterPro" id="IPR000835">
    <property type="entry name" value="HTH_MarR-typ"/>
</dbReference>
<dbReference type="InterPro" id="IPR011991">
    <property type="entry name" value="ArsR-like_HTH"/>
</dbReference>
<protein>
    <submittedName>
        <fullName evidence="3">Bifunctional helix-turn-helix transcriptional regulator/GNAT family N-acetyltransferase</fullName>
    </submittedName>
</protein>
<name>A0ABT0GJ08_9GAMM</name>
<dbReference type="Pfam" id="PF00583">
    <property type="entry name" value="Acetyltransf_1"/>
    <property type="match status" value="1"/>
</dbReference>
<dbReference type="Proteomes" id="UP001431449">
    <property type="component" value="Unassembled WGS sequence"/>
</dbReference>
<proteinExistence type="predicted"/>
<dbReference type="InterPro" id="IPR000182">
    <property type="entry name" value="GNAT_dom"/>
</dbReference>
<accession>A0ABT0GJ08</accession>
<dbReference type="SUPFAM" id="SSF46785">
    <property type="entry name" value="Winged helix' DNA-binding domain"/>
    <property type="match status" value="1"/>
</dbReference>
<dbReference type="CDD" id="cd00090">
    <property type="entry name" value="HTH_ARSR"/>
    <property type="match status" value="1"/>
</dbReference>
<dbReference type="EMBL" id="JALNMH010000010">
    <property type="protein sequence ID" value="MCK7594529.1"/>
    <property type="molecule type" value="Genomic_DNA"/>
</dbReference>
<evidence type="ECO:0000313" key="3">
    <source>
        <dbReference type="EMBL" id="MCK7594529.1"/>
    </source>
</evidence>
<gene>
    <name evidence="3" type="ORF">M0G41_12710</name>
</gene>
<evidence type="ECO:0000259" key="2">
    <source>
        <dbReference type="PROSITE" id="PS51186"/>
    </source>
</evidence>
<dbReference type="Gene3D" id="3.40.630.30">
    <property type="match status" value="1"/>
</dbReference>
<organism evidence="3 4">
    <name type="scientific">Pseudomarimonas salicorniae</name>
    <dbReference type="NCBI Taxonomy" id="2933270"/>
    <lineage>
        <taxon>Bacteria</taxon>
        <taxon>Pseudomonadati</taxon>
        <taxon>Pseudomonadota</taxon>
        <taxon>Gammaproteobacteria</taxon>
        <taxon>Lysobacterales</taxon>
        <taxon>Lysobacteraceae</taxon>
        <taxon>Pseudomarimonas</taxon>
    </lineage>
</organism>
<dbReference type="Pfam" id="PF12802">
    <property type="entry name" value="MarR_2"/>
    <property type="match status" value="1"/>
</dbReference>
<dbReference type="RefSeq" id="WP_248209969.1">
    <property type="nucleotide sequence ID" value="NZ_JALNMH010000010.1"/>
</dbReference>
<dbReference type="PROSITE" id="PS51186">
    <property type="entry name" value="GNAT"/>
    <property type="match status" value="1"/>
</dbReference>
<dbReference type="InterPro" id="IPR036390">
    <property type="entry name" value="WH_DNA-bd_sf"/>
</dbReference>
<dbReference type="CDD" id="cd04301">
    <property type="entry name" value="NAT_SF"/>
    <property type="match status" value="1"/>
</dbReference>
<evidence type="ECO:0000313" key="4">
    <source>
        <dbReference type="Proteomes" id="UP001431449"/>
    </source>
</evidence>
<dbReference type="InterPro" id="IPR036388">
    <property type="entry name" value="WH-like_DNA-bd_sf"/>
</dbReference>
<dbReference type="PANTHER" id="PTHR33164">
    <property type="entry name" value="TRANSCRIPTIONAL REGULATOR, MARR FAMILY"/>
    <property type="match status" value="1"/>
</dbReference>
<feature type="domain" description="HTH marR-type" evidence="1">
    <location>
        <begin position="8"/>
        <end position="157"/>
    </location>
</feature>
<dbReference type="SUPFAM" id="SSF55729">
    <property type="entry name" value="Acyl-CoA N-acyltransferases (Nat)"/>
    <property type="match status" value="1"/>
</dbReference>
<dbReference type="Gene3D" id="1.10.10.10">
    <property type="entry name" value="Winged helix-like DNA-binding domain superfamily/Winged helix DNA-binding domain"/>
    <property type="match status" value="1"/>
</dbReference>
<dbReference type="InterPro" id="IPR039422">
    <property type="entry name" value="MarR/SlyA-like"/>
</dbReference>
<dbReference type="SMART" id="SM00347">
    <property type="entry name" value="HTH_MARR"/>
    <property type="match status" value="1"/>
</dbReference>
<keyword evidence="4" id="KW-1185">Reference proteome</keyword>
<dbReference type="InterPro" id="IPR016181">
    <property type="entry name" value="Acyl_CoA_acyltransferase"/>
</dbReference>
<feature type="domain" description="N-acetyltransferase" evidence="2">
    <location>
        <begin position="164"/>
        <end position="316"/>
    </location>
</feature>
<evidence type="ECO:0000259" key="1">
    <source>
        <dbReference type="PROSITE" id="PS50995"/>
    </source>
</evidence>
<dbReference type="PROSITE" id="PS50995">
    <property type="entry name" value="HTH_MARR_2"/>
    <property type="match status" value="1"/>
</dbReference>
<sequence>MKANCYGELALGSRLRALSDRLFDAVDEVYHQQGAGIQSRWFLLLRVLLDEGPMPVSELAAALGQSHAAVSQLSRKLQAEGLLERRSDPEDARRSVLALSAEGERRLQALQPLWASIREAVGECIARSGHPLLDAVSALEAELDRTPLADAINREQARRRAAEVRIVPFEAAYRGDFYRLNAEWLTRYFCIEEIDHRVLSQPETEILQPGGSILFALLGHEVIGTCALLPDGEGRFELTKMAVTASAQGLGIGRKLLVAAIEEFKRLGGTELFLESHSSLGPALALYQSLGFERMPTRRPGSHYQRSDVYMIWPSAQASRAA</sequence>
<reference evidence="3" key="1">
    <citation type="submission" date="2022-04" db="EMBL/GenBank/DDBJ databases">
        <title>Lysobacter sp. CAU 1642 isolated from sea sand.</title>
        <authorList>
            <person name="Kim W."/>
        </authorList>
    </citation>
    <scope>NUCLEOTIDE SEQUENCE</scope>
    <source>
        <strain evidence="3">CAU 1642</strain>
    </source>
</reference>